<name>A0A097IIN3_9CORY</name>
<dbReference type="InterPro" id="IPR007391">
    <property type="entry name" value="Vancomycin_resist_VanW"/>
</dbReference>
<dbReference type="PANTHER" id="PTHR35788:SF1">
    <property type="entry name" value="EXPORTED PROTEIN"/>
    <property type="match status" value="1"/>
</dbReference>
<dbReference type="AlphaFoldDB" id="A0A097IIN3"/>
<dbReference type="InterPro" id="IPR052913">
    <property type="entry name" value="Glycopeptide_resist_protein"/>
</dbReference>
<organism evidence="2 3">
    <name type="scientific">Corynebacterium doosanense CAU 212 = DSM 45436</name>
    <dbReference type="NCBI Taxonomy" id="558173"/>
    <lineage>
        <taxon>Bacteria</taxon>
        <taxon>Bacillati</taxon>
        <taxon>Actinomycetota</taxon>
        <taxon>Actinomycetes</taxon>
        <taxon>Mycobacteriales</taxon>
        <taxon>Corynebacteriaceae</taxon>
        <taxon>Corynebacterium</taxon>
    </lineage>
</organism>
<evidence type="ECO:0000313" key="3">
    <source>
        <dbReference type="Proteomes" id="UP000029914"/>
    </source>
</evidence>
<dbReference type="OrthoDB" id="9813301at2"/>
<reference evidence="2 3" key="1">
    <citation type="submission" date="2013-09" db="EMBL/GenBank/DDBJ databases">
        <title>Complete genome sequence of Corynebacterium doosanense CAU 212(T) (=DSM 45436(T)), isolated from activated sludge.</title>
        <authorList>
            <person name="Schaffert L."/>
            <person name="Albersmeier A."/>
            <person name="Kalinowski J."/>
            <person name="Ruckert C."/>
        </authorList>
    </citation>
    <scope>NUCLEOTIDE SEQUENCE [LARGE SCALE GENOMIC DNA]</scope>
    <source>
        <strain evidence="2 3">CAU 212</strain>
    </source>
</reference>
<dbReference type="eggNOG" id="COG2720">
    <property type="taxonomic scope" value="Bacteria"/>
</dbReference>
<dbReference type="STRING" id="558173.CDOO_12450"/>
<dbReference type="EMBL" id="CP006764">
    <property type="protein sequence ID" value="AIT61976.1"/>
    <property type="molecule type" value="Genomic_DNA"/>
</dbReference>
<dbReference type="InterPro" id="IPR022029">
    <property type="entry name" value="YoaR-like_PG-bd"/>
</dbReference>
<keyword evidence="3" id="KW-1185">Reference proteome</keyword>
<protein>
    <recommendedName>
        <fullName evidence="1">YoaR-like putative peptidoglycan binding domain-containing protein</fullName>
    </recommendedName>
</protein>
<feature type="domain" description="YoaR-like putative peptidoglycan binding" evidence="1">
    <location>
        <begin position="233"/>
        <end position="302"/>
    </location>
</feature>
<gene>
    <name evidence="2" type="ORF">CDOO_12450</name>
</gene>
<proteinExistence type="predicted"/>
<evidence type="ECO:0000313" key="2">
    <source>
        <dbReference type="EMBL" id="AIT61976.1"/>
    </source>
</evidence>
<sequence>MIVGLIVILGALYAWDYLSTKDNVPRGTSVGGVDIGGMTHDEAERTLQSQLGDAATQPVTVTAGERTSQLVPAESGLAIDWAATVDQAGEESANPLTRLRGLFGTHEVAVVSQVDAAALNPQIDRVASELRTEPVDGSVSIAAGKVETVDPVLGQQVDPQVLSAEVSEHWLNPEGIEVEPQPVEPVINDDVIKSAVDGPVAAAIAGPLTAKGSNDVRAVIEPERIGEFVTFANVEGRIVPEVNTEIAGAILGEQLSASETEAENARLNQDGSVTPHVDGTLVDWEATMADFPARVLGEQPREWDATYKPDPAEFTTDEARSATFDQVIGEFTTSGYSENSGHNIATIAAQVNGAIVNPGETFSLNGYTGPRGLAQGYIASGIIENGRSAQGVGGGVSQFTTTLYNASYFAGLEDIAHTPHSYYISRYPAGREATIWDGGIDLVFRNTNSHPIRIETSVGGGDVTVKILGVKEVNVESSNGGRWATTEPQVQNLSGDNCIASSGIPGFTTSDTRTITDLSGNVIDRQTQTWTYDPQPIVRCS</sequence>
<dbReference type="HOGENOM" id="CLU_011572_0_1_11"/>
<dbReference type="KEGG" id="cdo:CDOO_12450"/>
<evidence type="ECO:0000259" key="1">
    <source>
        <dbReference type="Pfam" id="PF12229"/>
    </source>
</evidence>
<dbReference type="Pfam" id="PF04294">
    <property type="entry name" value="VanW"/>
    <property type="match status" value="1"/>
</dbReference>
<accession>A0A097IIN3</accession>
<dbReference type="RefSeq" id="WP_018022079.1">
    <property type="nucleotide sequence ID" value="NZ_AQUX01000005.1"/>
</dbReference>
<dbReference type="Pfam" id="PF12229">
    <property type="entry name" value="PG_binding_4"/>
    <property type="match status" value="1"/>
</dbReference>
<dbReference type="Proteomes" id="UP000029914">
    <property type="component" value="Chromosome"/>
</dbReference>
<dbReference type="PANTHER" id="PTHR35788">
    <property type="entry name" value="EXPORTED PROTEIN-RELATED"/>
    <property type="match status" value="1"/>
</dbReference>